<reference evidence="2" key="1">
    <citation type="submission" date="2021-12" db="EMBL/GenBank/DDBJ databases">
        <title>Alicyclobacillaceae gen. nov., sp. nov., isolated from chalcocite enrichment system.</title>
        <authorList>
            <person name="Jiang Z."/>
        </authorList>
    </citation>
    <scope>NUCLEOTIDE SEQUENCE</scope>
    <source>
        <strain evidence="2">MYW30-H2</strain>
    </source>
</reference>
<feature type="transmembrane region" description="Helical" evidence="1">
    <location>
        <begin position="117"/>
        <end position="139"/>
    </location>
</feature>
<dbReference type="EMBL" id="CP089291">
    <property type="protein sequence ID" value="UOF89927.1"/>
    <property type="molecule type" value="Genomic_DNA"/>
</dbReference>
<evidence type="ECO:0000256" key="1">
    <source>
        <dbReference type="SAM" id="Phobius"/>
    </source>
</evidence>
<keyword evidence="1" id="KW-0812">Transmembrane</keyword>
<dbReference type="RefSeq" id="WP_347436623.1">
    <property type="nucleotide sequence ID" value="NZ_CP089291.1"/>
</dbReference>
<feature type="transmembrane region" description="Helical" evidence="1">
    <location>
        <begin position="233"/>
        <end position="256"/>
    </location>
</feature>
<dbReference type="PANTHER" id="PTHR36832:SF1">
    <property type="entry name" value="SLR1174 PROTEIN"/>
    <property type="match status" value="1"/>
</dbReference>
<dbReference type="InterPro" id="IPR010390">
    <property type="entry name" value="ABC-2_transporter-like"/>
</dbReference>
<dbReference type="Proteomes" id="UP000830167">
    <property type="component" value="Chromosome"/>
</dbReference>
<keyword evidence="1" id="KW-1133">Transmembrane helix</keyword>
<accession>A0ABY4CHD2</accession>
<evidence type="ECO:0000313" key="2">
    <source>
        <dbReference type="EMBL" id="UOF89927.1"/>
    </source>
</evidence>
<dbReference type="PANTHER" id="PTHR36832">
    <property type="entry name" value="SLR1174 PROTEIN-RELATED"/>
    <property type="match status" value="1"/>
</dbReference>
<feature type="transmembrane region" description="Helical" evidence="1">
    <location>
        <begin position="145"/>
        <end position="174"/>
    </location>
</feature>
<feature type="transmembrane region" description="Helical" evidence="1">
    <location>
        <begin position="53"/>
        <end position="73"/>
    </location>
</feature>
<name>A0ABY4CHD2_9BACL</name>
<organism evidence="2 3">
    <name type="scientific">Fodinisporobacter ferrooxydans</name>
    <dbReference type="NCBI Taxonomy" id="2901836"/>
    <lineage>
        <taxon>Bacteria</taxon>
        <taxon>Bacillati</taxon>
        <taxon>Bacillota</taxon>
        <taxon>Bacilli</taxon>
        <taxon>Bacillales</taxon>
        <taxon>Alicyclobacillaceae</taxon>
        <taxon>Fodinisporobacter</taxon>
    </lineage>
</organism>
<proteinExistence type="predicted"/>
<feature type="transmembrane region" description="Helical" evidence="1">
    <location>
        <begin position="21"/>
        <end position="41"/>
    </location>
</feature>
<evidence type="ECO:0000313" key="3">
    <source>
        <dbReference type="Proteomes" id="UP000830167"/>
    </source>
</evidence>
<feature type="transmembrane region" description="Helical" evidence="1">
    <location>
        <begin position="186"/>
        <end position="204"/>
    </location>
</feature>
<keyword evidence="3" id="KW-1185">Reference proteome</keyword>
<protein>
    <submittedName>
        <fullName evidence="2">ABC-2 family transporter protein</fullName>
    </submittedName>
</protein>
<dbReference type="Pfam" id="PF06182">
    <property type="entry name" value="ABC2_membrane_6"/>
    <property type="match status" value="1"/>
</dbReference>
<keyword evidence="1" id="KW-0472">Membrane</keyword>
<gene>
    <name evidence="2" type="ORF">LSG31_18975</name>
</gene>
<sequence length="268" mass="30625">MWSAYLEMIRIKFLMMLAYRVNYYSGILVYSINIGAYYFLWNAVYASKIGSGATMGGLSAVQMTTYIAISWMARAFYFNNLDREIATEIRDGTVVVELLRPYHYLVIKIMQAFGEGLFRFLFFMIPGMVLAVFLFPVQLPKHASAWGWFLVSIVLSFILNSMLNMLTGLSSFFIFNNQGLIRAKRILVDLLSGLFLPLSYYPLWAQKIMNDLPFQGISYLPNLLFTGVLHGHAAWLAIGRQMLWIAIFLVILQIVWRKAARSLTVQGG</sequence>